<evidence type="ECO:0000256" key="1">
    <source>
        <dbReference type="SAM" id="Phobius"/>
    </source>
</evidence>
<evidence type="ECO:0000313" key="3">
    <source>
        <dbReference type="Proteomes" id="UP000016986"/>
    </source>
</evidence>
<dbReference type="RefSeq" id="WP_020222762.1">
    <property type="nucleotide sequence ID" value="NZ_BANO01000347.1"/>
</dbReference>
<gene>
    <name evidence="2" type="ORF">MBEHAL_2048</name>
</gene>
<reference evidence="2 3" key="1">
    <citation type="submission" date="2013-09" db="EMBL/GenBank/DDBJ databases">
        <title>Whole genome sequencing of Halarchaeum acidiphilum strain MH1-52-1.</title>
        <authorList>
            <person name="Shimane Y."/>
            <person name="Minegishi H."/>
            <person name="Nishi S."/>
            <person name="Echigo A."/>
            <person name="Shuto A."/>
            <person name="Konishi M."/>
            <person name="Ito T."/>
            <person name="Ohkuma M."/>
            <person name="Ohta Y."/>
            <person name="Nagano Y."/>
            <person name="Tsubouchi T."/>
            <person name="Mori K."/>
            <person name="Usui K."/>
            <person name="Kamekura M."/>
            <person name="Usami R."/>
            <person name="Takaki Y."/>
            <person name="Hatada Y."/>
        </authorList>
    </citation>
    <scope>NUCLEOTIDE SEQUENCE [LARGE SCALE GENOMIC DNA]</scope>
    <source>
        <strain evidence="2 3">JCM 16109</strain>
    </source>
</reference>
<keyword evidence="1" id="KW-0812">Transmembrane</keyword>
<organism evidence="2 3">
    <name type="scientific">Halarchaeum acidiphilum MH1-52-1</name>
    <dbReference type="NCBI Taxonomy" id="1261545"/>
    <lineage>
        <taxon>Archaea</taxon>
        <taxon>Methanobacteriati</taxon>
        <taxon>Methanobacteriota</taxon>
        <taxon>Stenosarchaea group</taxon>
        <taxon>Halobacteria</taxon>
        <taxon>Halobacteriales</taxon>
        <taxon>Halobacteriaceae</taxon>
    </lineage>
</organism>
<proteinExistence type="predicted"/>
<keyword evidence="3" id="KW-1185">Reference proteome</keyword>
<dbReference type="AlphaFoldDB" id="U3AET5"/>
<keyword evidence="1" id="KW-1133">Transmembrane helix</keyword>
<protein>
    <submittedName>
        <fullName evidence="2">Uncharacterized protein</fullName>
    </submittedName>
</protein>
<dbReference type="Proteomes" id="UP000016986">
    <property type="component" value="Unassembled WGS sequence"/>
</dbReference>
<keyword evidence="1" id="KW-0472">Membrane</keyword>
<feature type="transmembrane region" description="Helical" evidence="1">
    <location>
        <begin position="31"/>
        <end position="51"/>
    </location>
</feature>
<evidence type="ECO:0000313" key="2">
    <source>
        <dbReference type="EMBL" id="GAD53288.1"/>
    </source>
</evidence>
<dbReference type="EMBL" id="BATA01000057">
    <property type="protein sequence ID" value="GAD53288.1"/>
    <property type="molecule type" value="Genomic_DNA"/>
</dbReference>
<name>U3AET5_9EURY</name>
<sequence length="64" mass="6606">MQTATRVRVAAVLCVALGAVGATLLVVRHGLARPVLLAACLAVALVGLVLFRRADGAESRKPGW</sequence>
<accession>U3AET5</accession>
<comment type="caution">
    <text evidence="2">The sequence shown here is derived from an EMBL/GenBank/DDBJ whole genome shotgun (WGS) entry which is preliminary data.</text>
</comment>